<dbReference type="Pfam" id="PF02154">
    <property type="entry name" value="FliM"/>
    <property type="match status" value="1"/>
</dbReference>
<dbReference type="PIRSF" id="PIRSF002888">
    <property type="entry name" value="FliM"/>
    <property type="match status" value="1"/>
</dbReference>
<evidence type="ECO:0000256" key="11">
    <source>
        <dbReference type="PIRNR" id="PIRNR002888"/>
    </source>
</evidence>
<evidence type="ECO:0000256" key="10">
    <source>
        <dbReference type="NCBIfam" id="TIGR01397"/>
    </source>
</evidence>
<keyword evidence="4 11" id="KW-0145">Chemotaxis</keyword>
<dbReference type="PRINTS" id="PR00955">
    <property type="entry name" value="FLGMOTORFLIM"/>
</dbReference>
<reference evidence="14 15" key="1">
    <citation type="submission" date="2024-05" db="EMBL/GenBank/DDBJ databases">
        <title>Genome Sequence and Characterization of the New Strain Purple Sulfur Bacterium of Genus Thioalkalicoccus.</title>
        <authorList>
            <person name="Bryantseva I.A."/>
            <person name="Kyndt J.A."/>
            <person name="Imhoff J.F."/>
        </authorList>
    </citation>
    <scope>NUCLEOTIDE SEQUENCE [LARGE SCALE GENOMIC DNA]</scope>
    <source>
        <strain evidence="14 15">Um2</strain>
    </source>
</reference>
<dbReference type="SUPFAM" id="SSF101801">
    <property type="entry name" value="Surface presentation of antigens (SPOA)"/>
    <property type="match status" value="1"/>
</dbReference>
<dbReference type="Gene3D" id="2.30.330.10">
    <property type="entry name" value="SpoA-like"/>
    <property type="match status" value="1"/>
</dbReference>
<keyword evidence="7 11" id="KW-0472">Membrane</keyword>
<keyword evidence="3 11" id="KW-1003">Cell membrane</keyword>
<feature type="domain" description="Flagellar motor switch protein FliN-like C-terminal" evidence="13">
    <location>
        <begin position="254"/>
        <end position="322"/>
    </location>
</feature>
<dbReference type="Gene3D" id="3.40.1550.10">
    <property type="entry name" value="CheC-like"/>
    <property type="match status" value="1"/>
</dbReference>
<comment type="function">
    <text evidence="9 11">FliM is one of three proteins (FliG, FliN, FliM) that forms the rotor-mounted switch complex (C ring), located at the base of the basal body. This complex interacts with the CheY and CheZ chemotaxis proteins, in addition to contacting components of the motor that determine the direction of flagellar rotation.</text>
</comment>
<evidence type="ECO:0000313" key="15">
    <source>
        <dbReference type="Proteomes" id="UP001564408"/>
    </source>
</evidence>
<evidence type="ECO:0000313" key="14">
    <source>
        <dbReference type="EMBL" id="MEY6431914.1"/>
    </source>
</evidence>
<name>A0ABV4BD46_9GAMM</name>
<dbReference type="InterPro" id="IPR001689">
    <property type="entry name" value="Flag_FliM"/>
</dbReference>
<evidence type="ECO:0000256" key="12">
    <source>
        <dbReference type="SAM" id="MobiDB-lite"/>
    </source>
</evidence>
<keyword evidence="6 11" id="KW-0283">Flagellar rotation</keyword>
<evidence type="ECO:0000256" key="2">
    <source>
        <dbReference type="ARBA" id="ARBA00021898"/>
    </source>
</evidence>
<dbReference type="InterPro" id="IPR028976">
    <property type="entry name" value="CheC-like_sf"/>
</dbReference>
<accession>A0ABV4BD46</accession>
<keyword evidence="14" id="KW-0966">Cell projection</keyword>
<organism evidence="14 15">
    <name type="scientific">Thioalkalicoccus limnaeus</name>
    <dbReference type="NCBI Taxonomy" id="120681"/>
    <lineage>
        <taxon>Bacteria</taxon>
        <taxon>Pseudomonadati</taxon>
        <taxon>Pseudomonadota</taxon>
        <taxon>Gammaproteobacteria</taxon>
        <taxon>Chromatiales</taxon>
        <taxon>Chromatiaceae</taxon>
        <taxon>Thioalkalicoccus</taxon>
    </lineage>
</organism>
<evidence type="ECO:0000256" key="1">
    <source>
        <dbReference type="ARBA" id="ARBA00011049"/>
    </source>
</evidence>
<dbReference type="PANTHER" id="PTHR30034">
    <property type="entry name" value="FLAGELLAR MOTOR SWITCH PROTEIN FLIM"/>
    <property type="match status" value="1"/>
</dbReference>
<evidence type="ECO:0000256" key="8">
    <source>
        <dbReference type="ARBA" id="ARBA00023143"/>
    </source>
</evidence>
<dbReference type="NCBIfam" id="TIGR01397">
    <property type="entry name" value="fliM_switch"/>
    <property type="match status" value="1"/>
</dbReference>
<dbReference type="InterPro" id="IPR036429">
    <property type="entry name" value="SpoA-like_sf"/>
</dbReference>
<gene>
    <name evidence="14" type="primary">fliM</name>
    <name evidence="14" type="ORF">ABC977_05765</name>
</gene>
<evidence type="ECO:0000256" key="6">
    <source>
        <dbReference type="ARBA" id="ARBA00022779"/>
    </source>
</evidence>
<dbReference type="RefSeq" id="WP_369666298.1">
    <property type="nucleotide sequence ID" value="NZ_JBDKXB010000005.1"/>
</dbReference>
<comment type="subcellular location">
    <subcellularLocation>
        <location evidence="11">Cell inner membrane</location>
        <topology evidence="11">Peripheral membrane protein</topology>
    </subcellularLocation>
    <subcellularLocation>
        <location evidence="11">Bacterial flagellum basal body</location>
    </subcellularLocation>
</comment>
<keyword evidence="15" id="KW-1185">Reference proteome</keyword>
<evidence type="ECO:0000256" key="9">
    <source>
        <dbReference type="ARBA" id="ARBA00025044"/>
    </source>
</evidence>
<evidence type="ECO:0000256" key="3">
    <source>
        <dbReference type="ARBA" id="ARBA00022475"/>
    </source>
</evidence>
<protein>
    <recommendedName>
        <fullName evidence="2 10">Flagellar motor switch protein FliM</fullName>
    </recommendedName>
</protein>
<evidence type="ECO:0000256" key="5">
    <source>
        <dbReference type="ARBA" id="ARBA00022519"/>
    </source>
</evidence>
<keyword evidence="14" id="KW-0969">Cilium</keyword>
<keyword evidence="14" id="KW-0282">Flagellum</keyword>
<feature type="region of interest" description="Disordered" evidence="12">
    <location>
        <begin position="326"/>
        <end position="346"/>
    </location>
</feature>
<dbReference type="EMBL" id="JBDKXB010000005">
    <property type="protein sequence ID" value="MEY6431914.1"/>
    <property type="molecule type" value="Genomic_DNA"/>
</dbReference>
<keyword evidence="8 11" id="KW-0975">Bacterial flagellum</keyword>
<comment type="similarity">
    <text evidence="1 11">Belongs to the FliM family.</text>
</comment>
<sequence>MMNSDLLTPDELDALLNEVDWGGLSDDEPHQYPQGNVVPYDFSVQEHILRSSMPALEIVYEKFSRRLRATLTGVLRRGTAVQLSRVETLRYSDWLAKLPRHCGMHLVKVRPLLGTGLFVLPSNLVYLFVDSYFGGRTEAQHIAQSREITSAELRVTRIIVDRIAKELEEAWSPIYRIAIEHVGWETNPLFANVASPGDRVIAARFGIRLGEVKEELSFAIPHSMVEPLRAQLDNSLSGEHSDQERRWRENLVENLLNVPLELRGTLVETVMPVRRILTMKPGDVIPVEIPERLPVDLEGTTVFTGELGAARGRNVVTITQVLHQEAEPKRSASAASSQQATPTAWLATDKNQGGFAACA</sequence>
<feature type="compositionally biased region" description="Low complexity" evidence="12">
    <location>
        <begin position="331"/>
        <end position="340"/>
    </location>
</feature>
<keyword evidence="5 11" id="KW-0997">Cell inner membrane</keyword>
<evidence type="ECO:0000256" key="4">
    <source>
        <dbReference type="ARBA" id="ARBA00022500"/>
    </source>
</evidence>
<evidence type="ECO:0000256" key="7">
    <source>
        <dbReference type="ARBA" id="ARBA00023136"/>
    </source>
</evidence>
<dbReference type="PANTHER" id="PTHR30034:SF3">
    <property type="entry name" value="FLAGELLAR MOTOR SWITCH PROTEIN FLIM"/>
    <property type="match status" value="1"/>
</dbReference>
<dbReference type="Pfam" id="PF01052">
    <property type="entry name" value="FliMN_C"/>
    <property type="match status" value="1"/>
</dbReference>
<dbReference type="Proteomes" id="UP001564408">
    <property type="component" value="Unassembled WGS sequence"/>
</dbReference>
<evidence type="ECO:0000259" key="13">
    <source>
        <dbReference type="Pfam" id="PF01052"/>
    </source>
</evidence>
<dbReference type="CDD" id="cd17908">
    <property type="entry name" value="FliM"/>
    <property type="match status" value="1"/>
</dbReference>
<comment type="caution">
    <text evidence="14">The sequence shown here is derived from an EMBL/GenBank/DDBJ whole genome shotgun (WGS) entry which is preliminary data.</text>
</comment>
<proteinExistence type="inferred from homology"/>
<dbReference type="SUPFAM" id="SSF103039">
    <property type="entry name" value="CheC-like"/>
    <property type="match status" value="1"/>
</dbReference>
<dbReference type="InterPro" id="IPR001543">
    <property type="entry name" value="FliN-like_C"/>
</dbReference>